<dbReference type="Ensembl" id="ENSSFAT00005050664.1">
    <property type="protein sequence ID" value="ENSSFAP00005049045.1"/>
    <property type="gene ID" value="ENSSFAG00005023728.1"/>
</dbReference>
<dbReference type="GO" id="GO:0008292">
    <property type="term" value="P:acetylcholine biosynthetic process"/>
    <property type="evidence" value="ECO:0007669"/>
    <property type="project" value="TreeGrafter"/>
</dbReference>
<reference evidence="8" key="1">
    <citation type="submission" date="2019-06" db="EMBL/GenBank/DDBJ databases">
        <authorList>
            <consortium name="Wellcome Sanger Institute Data Sharing"/>
        </authorList>
    </citation>
    <scope>NUCLEOTIDE SEQUENCE [LARGE SCALE GENOMIC DNA]</scope>
</reference>
<keyword evidence="7" id="KW-0472">Membrane</keyword>
<keyword evidence="2" id="KW-0769">Symport</keyword>
<dbReference type="PANTHER" id="PTHR45897:SF5">
    <property type="entry name" value="HIGH AFFINITY CHOLINE TRANSPORTER 1"/>
    <property type="match status" value="1"/>
</dbReference>
<organism evidence="8 9">
    <name type="scientific">Salarias fasciatus</name>
    <name type="common">Jewelled blenny</name>
    <name type="synonym">Blennius fasciatus</name>
    <dbReference type="NCBI Taxonomy" id="181472"/>
    <lineage>
        <taxon>Eukaryota</taxon>
        <taxon>Metazoa</taxon>
        <taxon>Chordata</taxon>
        <taxon>Craniata</taxon>
        <taxon>Vertebrata</taxon>
        <taxon>Euteleostomi</taxon>
        <taxon>Actinopterygii</taxon>
        <taxon>Neopterygii</taxon>
        <taxon>Teleostei</taxon>
        <taxon>Neoteleostei</taxon>
        <taxon>Acanthomorphata</taxon>
        <taxon>Ovalentaria</taxon>
        <taxon>Blenniimorphae</taxon>
        <taxon>Blenniiformes</taxon>
        <taxon>Blennioidei</taxon>
        <taxon>Blenniidae</taxon>
        <taxon>Salariinae</taxon>
        <taxon>Salarias</taxon>
    </lineage>
</organism>
<accession>A0A672J7M3</accession>
<evidence type="ECO:0000256" key="4">
    <source>
        <dbReference type="ARBA" id="ARBA00023065"/>
    </source>
</evidence>
<dbReference type="PANTHER" id="PTHR45897">
    <property type="entry name" value="HIGH-AFFINITY CHOLINE TRANSPORTER 1"/>
    <property type="match status" value="1"/>
</dbReference>
<dbReference type="InParanoid" id="A0A672J7M3"/>
<dbReference type="InterPro" id="IPR052244">
    <property type="entry name" value="Choline_transporter"/>
</dbReference>
<keyword evidence="7" id="KW-1133">Transmembrane helix</keyword>
<evidence type="ECO:0000313" key="8">
    <source>
        <dbReference type="Ensembl" id="ENSSFAP00005049045.1"/>
    </source>
</evidence>
<reference evidence="8" key="2">
    <citation type="submission" date="2025-08" db="UniProtKB">
        <authorList>
            <consortium name="Ensembl"/>
        </authorList>
    </citation>
    <scope>IDENTIFICATION</scope>
</reference>
<dbReference type="Proteomes" id="UP000472267">
    <property type="component" value="Chromosome 17"/>
</dbReference>
<evidence type="ECO:0000313" key="9">
    <source>
        <dbReference type="Proteomes" id="UP000472267"/>
    </source>
</evidence>
<evidence type="ECO:0000256" key="7">
    <source>
        <dbReference type="SAM" id="Phobius"/>
    </source>
</evidence>
<keyword evidence="5" id="KW-0325">Glycoprotein</keyword>
<keyword evidence="7" id="KW-0812">Transmembrane</keyword>
<name>A0A672J7M3_SALFA</name>
<protein>
    <submittedName>
        <fullName evidence="8">Uncharacterized protein</fullName>
    </submittedName>
</protein>
<evidence type="ECO:0000256" key="1">
    <source>
        <dbReference type="ARBA" id="ARBA00022448"/>
    </source>
</evidence>
<keyword evidence="4" id="KW-0406">Ion transport</keyword>
<reference evidence="8" key="3">
    <citation type="submission" date="2025-09" db="UniProtKB">
        <authorList>
            <consortium name="Ensembl"/>
        </authorList>
    </citation>
    <scope>IDENTIFICATION</scope>
</reference>
<evidence type="ECO:0000256" key="2">
    <source>
        <dbReference type="ARBA" id="ARBA00022847"/>
    </source>
</evidence>
<keyword evidence="9" id="KW-1185">Reference proteome</keyword>
<feature type="transmembrane region" description="Helical" evidence="7">
    <location>
        <begin position="15"/>
        <end position="37"/>
    </location>
</feature>
<sequence>MIFNSALPCQASEKLILVVVKASVLLCGLIGAGLAMMSSSVHLFWIISADVLYSMMTAQVICTFFLPRHVNQYGVLSGFVSAMLLRALIGDFSFVLYVYFQSI</sequence>
<proteinExistence type="predicted"/>
<keyword evidence="6" id="KW-0739">Sodium transport</keyword>
<evidence type="ECO:0000256" key="6">
    <source>
        <dbReference type="ARBA" id="ARBA00023201"/>
    </source>
</evidence>
<feature type="transmembrane region" description="Helical" evidence="7">
    <location>
        <begin position="73"/>
        <end position="100"/>
    </location>
</feature>
<feature type="transmembrane region" description="Helical" evidence="7">
    <location>
        <begin position="43"/>
        <end position="66"/>
    </location>
</feature>
<evidence type="ECO:0000256" key="5">
    <source>
        <dbReference type="ARBA" id="ARBA00023180"/>
    </source>
</evidence>
<evidence type="ECO:0000256" key="3">
    <source>
        <dbReference type="ARBA" id="ARBA00023053"/>
    </source>
</evidence>
<dbReference type="GO" id="GO:0005886">
    <property type="term" value="C:plasma membrane"/>
    <property type="evidence" value="ECO:0007669"/>
    <property type="project" value="TreeGrafter"/>
</dbReference>
<keyword evidence="3" id="KW-0915">Sodium</keyword>
<dbReference type="GO" id="GO:0005307">
    <property type="term" value="F:choline:sodium symporter activity"/>
    <property type="evidence" value="ECO:0007669"/>
    <property type="project" value="TreeGrafter"/>
</dbReference>
<dbReference type="AlphaFoldDB" id="A0A672J7M3"/>
<keyword evidence="1" id="KW-0813">Transport</keyword>